<dbReference type="RefSeq" id="WP_159420626.1">
    <property type="nucleotide sequence ID" value="NZ_CZVU01000111.1"/>
</dbReference>
<dbReference type="InterPro" id="IPR058509">
    <property type="entry name" value="DUF8196"/>
</dbReference>
<dbReference type="Proteomes" id="UP000243065">
    <property type="component" value="Unassembled WGS sequence"/>
</dbReference>
<dbReference type="SUPFAM" id="SSF52980">
    <property type="entry name" value="Restriction endonuclease-like"/>
    <property type="match status" value="1"/>
</dbReference>
<gene>
    <name evidence="3" type="ORF">JGI24_01631</name>
</gene>
<dbReference type="PANTHER" id="PTHR38753:SF1">
    <property type="entry name" value="SLR1441 PROTEIN"/>
    <property type="match status" value="1"/>
</dbReference>
<feature type="domain" description="DUF8196" evidence="2">
    <location>
        <begin position="95"/>
        <end position="199"/>
    </location>
</feature>
<name>A0A656DC45_KRYT1</name>
<accession>A0A656DC45</accession>
<organism evidence="3 4">
    <name type="scientific">Kryptobacter tengchongensis</name>
    <dbReference type="NCBI Taxonomy" id="1643429"/>
    <lineage>
        <taxon>Bacteria</taxon>
        <taxon>Pseudomonadati</taxon>
        <taxon>Candidatus Kryptoniota</taxon>
        <taxon>Candidatus Kryptobacter</taxon>
    </lineage>
</organism>
<feature type="coiled-coil region" evidence="1">
    <location>
        <begin position="4"/>
        <end position="68"/>
    </location>
</feature>
<dbReference type="PANTHER" id="PTHR38753">
    <property type="entry name" value="SLR1441 PROTEIN"/>
    <property type="match status" value="1"/>
</dbReference>
<keyword evidence="4" id="KW-1185">Reference proteome</keyword>
<dbReference type="OrthoDB" id="9790160at2"/>
<keyword evidence="1" id="KW-0175">Coiled coil</keyword>
<reference evidence="3 4" key="1">
    <citation type="submission" date="2015-11" db="EMBL/GenBank/DDBJ databases">
        <authorList>
            <person name="Varghese N."/>
        </authorList>
    </citation>
    <scope>NUCLEOTIDE SEQUENCE [LARGE SCALE GENOMIC DNA]</scope>
    <source>
        <strain evidence="3 4">JGI-24</strain>
    </source>
</reference>
<evidence type="ECO:0000259" key="2">
    <source>
        <dbReference type="Pfam" id="PF26618"/>
    </source>
</evidence>
<dbReference type="InterPro" id="IPR011335">
    <property type="entry name" value="Restrct_endonuc-II-like"/>
</dbReference>
<sequence>EEFAKEMRERDERWEKERKDWEERLQKEMKERDERLERERKEWEERLQKEMKERDEKWERERKKLVKEWNLKWGELANRLGTMVEDLVYPSLPGIIKEEFGIDVEFIAVDVKKRINGREKEYDAVAIAGNYVFINSTKSKLKNKDVDDFVNDILEFRTFFSEHADKKLIGILATLRIDEGVLKYAEKTGFLVLAVGEKLMEVKNSKDFKPKER</sequence>
<proteinExistence type="predicted"/>
<evidence type="ECO:0000313" key="4">
    <source>
        <dbReference type="Proteomes" id="UP000243065"/>
    </source>
</evidence>
<dbReference type="AlphaFoldDB" id="A0A656DC45"/>
<dbReference type="Pfam" id="PF26618">
    <property type="entry name" value="DUF8196"/>
    <property type="match status" value="1"/>
</dbReference>
<dbReference type="EMBL" id="CZVU01000111">
    <property type="protein sequence ID" value="CUT05142.1"/>
    <property type="molecule type" value="Genomic_DNA"/>
</dbReference>
<evidence type="ECO:0000313" key="3">
    <source>
        <dbReference type="EMBL" id="CUT05142.1"/>
    </source>
</evidence>
<protein>
    <recommendedName>
        <fullName evidence="2">DUF8196 domain-containing protein</fullName>
    </recommendedName>
</protein>
<evidence type="ECO:0000256" key="1">
    <source>
        <dbReference type="SAM" id="Coils"/>
    </source>
</evidence>
<feature type="non-terminal residue" evidence="3">
    <location>
        <position position="1"/>
    </location>
</feature>